<evidence type="ECO:0000256" key="2">
    <source>
        <dbReference type="SAM" id="MobiDB-lite"/>
    </source>
</evidence>
<evidence type="ECO:0000313" key="4">
    <source>
        <dbReference type="EMBL" id="RXK41982.1"/>
    </source>
</evidence>
<dbReference type="CDD" id="cd12148">
    <property type="entry name" value="fungal_TF_MHR"/>
    <property type="match status" value="1"/>
</dbReference>
<dbReference type="AlphaFoldDB" id="A0A4Q1BVB7"/>
<dbReference type="VEuPathDB" id="FungiDB:TREMEDRAFT_29634"/>
<dbReference type="SMART" id="SM00906">
    <property type="entry name" value="Fungal_trans"/>
    <property type="match status" value="1"/>
</dbReference>
<proteinExistence type="predicted"/>
<dbReference type="EMBL" id="SDIL01000004">
    <property type="protein sequence ID" value="RXK41982.1"/>
    <property type="molecule type" value="Genomic_DNA"/>
</dbReference>
<dbReference type="GO" id="GO:0003677">
    <property type="term" value="F:DNA binding"/>
    <property type="evidence" value="ECO:0007669"/>
    <property type="project" value="InterPro"/>
</dbReference>
<comment type="caution">
    <text evidence="4">The sequence shown here is derived from an EMBL/GenBank/DDBJ whole genome shotgun (WGS) entry which is preliminary data.</text>
</comment>
<keyword evidence="1" id="KW-0539">Nucleus</keyword>
<feature type="domain" description="Xylanolytic transcriptional activator regulatory" evidence="3">
    <location>
        <begin position="329"/>
        <end position="401"/>
    </location>
</feature>
<dbReference type="OrthoDB" id="2428527at2759"/>
<keyword evidence="5" id="KW-1185">Reference proteome</keyword>
<dbReference type="InParanoid" id="A0A4Q1BVB7"/>
<dbReference type="PANTHER" id="PTHR47783">
    <property type="entry name" value="ZN(II)2CYS6 TRANSCRIPTION FACTOR (EUROFUNG)-RELATED"/>
    <property type="match status" value="1"/>
</dbReference>
<dbReference type="InterPro" id="IPR007219">
    <property type="entry name" value="XnlR_reg_dom"/>
</dbReference>
<evidence type="ECO:0000313" key="5">
    <source>
        <dbReference type="Proteomes" id="UP000289152"/>
    </source>
</evidence>
<feature type="region of interest" description="Disordered" evidence="2">
    <location>
        <begin position="189"/>
        <end position="216"/>
    </location>
</feature>
<gene>
    <name evidence="4" type="ORF">M231_00703</name>
</gene>
<name>A0A4Q1BVB7_TREME</name>
<accession>A0A4Q1BVB7</accession>
<dbReference type="Pfam" id="PF04082">
    <property type="entry name" value="Fungal_trans"/>
    <property type="match status" value="1"/>
</dbReference>
<dbReference type="GO" id="GO:0008270">
    <property type="term" value="F:zinc ion binding"/>
    <property type="evidence" value="ECO:0007669"/>
    <property type="project" value="InterPro"/>
</dbReference>
<sequence>MEEARRAAEVAKGMTAGSTATITDGEISAGEPSVDLSNSIPTQPVGSTSAIDVTGEIYVQHHNHIPTQSSLDPLTASTVNTGSDHETAGSLGMGWGWDMSNSSSNYVWPTGFTPDGQTMTLLPELGEQNASLYLSPGAADMRLMNALESGAAYIEGDPTEDRDLELFYYRFSGSTAIHPGINRISLKLQRRQDTSSAAPQPGTDDTPLPSPPAQDLFDSSGLPHPHIYKPLFDLFFKHASQHFPSVSRQRMDERFETGTMSAFQACCICAIGARFSESAKEAPIDACAPFIAKAQELIIPLLHLPTYDVTTGLLLLSWANFGQNSESGLWQFSGMAARMSEDLGIHENSEIYESPAHVVRTRLLFWSLFVTDRIVAFATGRPASIREDIIEIPLPEDADFFPDPARNKPGDPQEQVEPVPYVQLVKLMIICGRISNVLNGRRGRARTLVNTPEPLAQQLAELQVRLVRFVSTLPESLKWSADNFKHQEARGHGGTFLALHLWANAVLALVYHPDLLKSPSGIETPLNQSMNRSIKLALASSRQIVECMVFSDLVSQTAYTSSPYLVQPLYVAAMALLHEMRATEAVAVDQNGIASTNPTNMFLLSVARQNFSAVMGAILKTEQYWAGVTYVSTILEKRSGYKRNMPKSKRTFISLPDKGLLRRFTTDREHPSNVAPATETSLREWIAKSGRSSSNPAGGPSPYWLADLMSRYTVENMSFQPADSFDLERLLATGGQMGASSSSGDGRVMGNLPAGYGDGINR</sequence>
<protein>
    <submittedName>
        <fullName evidence="4">Pathway-specific nitrogen regulator</fullName>
    </submittedName>
</protein>
<dbReference type="PANTHER" id="PTHR47783:SF1">
    <property type="entry name" value="ZN(II)2CYS6 TRANSCRIPTION FACTOR (EUROFUNG)"/>
    <property type="match status" value="1"/>
</dbReference>
<dbReference type="Proteomes" id="UP000289152">
    <property type="component" value="Unassembled WGS sequence"/>
</dbReference>
<feature type="region of interest" description="Disordered" evidence="2">
    <location>
        <begin position="736"/>
        <end position="762"/>
    </location>
</feature>
<dbReference type="STRING" id="5217.A0A4Q1BVB7"/>
<dbReference type="GO" id="GO:0006351">
    <property type="term" value="P:DNA-templated transcription"/>
    <property type="evidence" value="ECO:0007669"/>
    <property type="project" value="InterPro"/>
</dbReference>
<evidence type="ECO:0000256" key="1">
    <source>
        <dbReference type="ARBA" id="ARBA00023242"/>
    </source>
</evidence>
<reference evidence="4 5" key="1">
    <citation type="submission" date="2016-06" db="EMBL/GenBank/DDBJ databases">
        <title>Evolution of pathogenesis and genome organization in the Tremellales.</title>
        <authorList>
            <person name="Cuomo C."/>
            <person name="Litvintseva A."/>
            <person name="Heitman J."/>
            <person name="Chen Y."/>
            <person name="Sun S."/>
            <person name="Springer D."/>
            <person name="Dromer F."/>
            <person name="Young S."/>
            <person name="Zeng Q."/>
            <person name="Chapman S."/>
            <person name="Gujja S."/>
            <person name="Saif S."/>
            <person name="Birren B."/>
        </authorList>
    </citation>
    <scope>NUCLEOTIDE SEQUENCE [LARGE SCALE GENOMIC DNA]</scope>
    <source>
        <strain evidence="4 5">ATCC 28783</strain>
    </source>
</reference>
<evidence type="ECO:0000259" key="3">
    <source>
        <dbReference type="SMART" id="SM00906"/>
    </source>
</evidence>
<organism evidence="4 5">
    <name type="scientific">Tremella mesenterica</name>
    <name type="common">Jelly fungus</name>
    <dbReference type="NCBI Taxonomy" id="5217"/>
    <lineage>
        <taxon>Eukaryota</taxon>
        <taxon>Fungi</taxon>
        <taxon>Dikarya</taxon>
        <taxon>Basidiomycota</taxon>
        <taxon>Agaricomycotina</taxon>
        <taxon>Tremellomycetes</taxon>
        <taxon>Tremellales</taxon>
        <taxon>Tremellaceae</taxon>
        <taxon>Tremella</taxon>
    </lineage>
</organism>